<evidence type="ECO:0000313" key="4">
    <source>
        <dbReference type="EMBL" id="PJZ91824.1"/>
    </source>
</evidence>
<comment type="caution">
    <text evidence="4">The sequence shown here is derived from an EMBL/GenBank/DDBJ whole genome shotgun (WGS) entry which is preliminary data.</text>
</comment>
<sequence length="161" mass="17488">MVRIGSFPETVNEYAARSVAGLVLILSTLTLFTESIWLNAALLYGFTARVLYGPKFSIFAKLAIHGIVPLLRLGDKPVAGPPKRFAQSVGFLFSLTSLVLLLTGQTFAFRAVLGVLSFFAALESLAGFCAGCFAFGYLMRWGVIPREICQRCDNLSFGPKP</sequence>
<accession>A0A2N0BQD4</accession>
<protein>
    <submittedName>
        <fullName evidence="3">DUF4395 domain-containing protein</fullName>
    </submittedName>
</protein>
<keyword evidence="1" id="KW-0812">Transmembrane</keyword>
<feature type="transmembrane region" description="Helical" evidence="1">
    <location>
        <begin position="85"/>
        <end position="109"/>
    </location>
</feature>
<reference evidence="4" key="1">
    <citation type="submission" date="2017-07" db="EMBL/GenBank/DDBJ databases">
        <title>Leptospira spp. isolated from tropical soils.</title>
        <authorList>
            <person name="Thibeaux R."/>
            <person name="Iraola G."/>
            <person name="Ferres I."/>
            <person name="Bierque E."/>
            <person name="Girault D."/>
            <person name="Soupe-Gilbert M.-E."/>
            <person name="Picardeau M."/>
            <person name="Goarant C."/>
        </authorList>
    </citation>
    <scope>NUCLEOTIDE SEQUENCE [LARGE SCALE GENOMIC DNA]</scope>
    <source>
        <strain evidence="4">ATI7-C-A5</strain>
    </source>
</reference>
<gene>
    <name evidence="3" type="ORF">CH379_005835</name>
    <name evidence="4" type="ORF">CH379_16520</name>
</gene>
<dbReference type="RefSeq" id="WP_100745468.1">
    <property type="nucleotide sequence ID" value="NZ_NPEF02000005.1"/>
</dbReference>
<feature type="domain" description="DUF4395" evidence="2">
    <location>
        <begin position="11"/>
        <end position="140"/>
    </location>
</feature>
<evidence type="ECO:0000313" key="3">
    <source>
        <dbReference type="EMBL" id="MDV6235145.1"/>
    </source>
</evidence>
<evidence type="ECO:0000259" key="2">
    <source>
        <dbReference type="Pfam" id="PF14340"/>
    </source>
</evidence>
<proteinExistence type="predicted"/>
<feature type="transmembrane region" description="Helical" evidence="1">
    <location>
        <begin position="56"/>
        <end position="73"/>
    </location>
</feature>
<dbReference type="EMBL" id="NPEF02000005">
    <property type="protein sequence ID" value="MDV6235145.1"/>
    <property type="molecule type" value="Genomic_DNA"/>
</dbReference>
<evidence type="ECO:0000313" key="5">
    <source>
        <dbReference type="Proteomes" id="UP000232122"/>
    </source>
</evidence>
<dbReference type="Pfam" id="PF14340">
    <property type="entry name" value="DUF4395"/>
    <property type="match status" value="1"/>
</dbReference>
<reference evidence="3" key="3">
    <citation type="submission" date="2023-10" db="EMBL/GenBank/DDBJ databases">
        <authorList>
            <person name="Picardeau M."/>
            <person name="Thibeaux R."/>
        </authorList>
    </citation>
    <scope>NUCLEOTIDE SEQUENCE</scope>
    <source>
        <strain evidence="3">ATI7-C-A5</strain>
    </source>
</reference>
<keyword evidence="5" id="KW-1185">Reference proteome</keyword>
<dbReference type="OrthoDB" id="345402at2"/>
<name>A0A2N0B5J4_9LEPT</name>
<dbReference type="InterPro" id="IPR025508">
    <property type="entry name" value="DUF4395"/>
</dbReference>
<keyword evidence="1" id="KW-0472">Membrane</keyword>
<dbReference type="EMBL" id="NPEF01000209">
    <property type="protein sequence ID" value="PJZ91824.1"/>
    <property type="molecule type" value="Genomic_DNA"/>
</dbReference>
<accession>A0A2N0B5J4</accession>
<reference evidence="3 5" key="2">
    <citation type="journal article" date="2018" name="Microb. Genom.">
        <title>Deciphering the unexplored Leptospira diversity from soils uncovers genomic evolution to virulence.</title>
        <authorList>
            <person name="Thibeaux R."/>
            <person name="Iraola G."/>
            <person name="Ferres I."/>
            <person name="Bierque E."/>
            <person name="Girault D."/>
            <person name="Soupe-Gilbert M.E."/>
            <person name="Picardeau M."/>
            <person name="Goarant C."/>
        </authorList>
    </citation>
    <scope>NUCLEOTIDE SEQUENCE [LARGE SCALE GENOMIC DNA]</scope>
    <source>
        <strain evidence="3 5">ATI7-C-A5</strain>
    </source>
</reference>
<dbReference type="AlphaFoldDB" id="A0A2N0B5J4"/>
<evidence type="ECO:0000256" key="1">
    <source>
        <dbReference type="SAM" id="Phobius"/>
    </source>
</evidence>
<keyword evidence="1" id="KW-1133">Transmembrane helix</keyword>
<organism evidence="4">
    <name type="scientific">Leptospira ellisii</name>
    <dbReference type="NCBI Taxonomy" id="2023197"/>
    <lineage>
        <taxon>Bacteria</taxon>
        <taxon>Pseudomonadati</taxon>
        <taxon>Spirochaetota</taxon>
        <taxon>Spirochaetia</taxon>
        <taxon>Leptospirales</taxon>
        <taxon>Leptospiraceae</taxon>
        <taxon>Leptospira</taxon>
    </lineage>
</organism>
<feature type="transmembrane region" description="Helical" evidence="1">
    <location>
        <begin position="115"/>
        <end position="138"/>
    </location>
</feature>
<feature type="transmembrane region" description="Helical" evidence="1">
    <location>
        <begin position="21"/>
        <end position="44"/>
    </location>
</feature>
<dbReference type="Proteomes" id="UP000232122">
    <property type="component" value="Unassembled WGS sequence"/>
</dbReference>